<dbReference type="PANTHER" id="PTHR13586:SF0">
    <property type="entry name" value="TRAILER HITCH, ISOFORM H"/>
    <property type="match status" value="1"/>
</dbReference>
<feature type="short sequence motif" description="FFD box" evidence="1">
    <location>
        <begin position="239"/>
        <end position="255"/>
    </location>
</feature>
<dbReference type="Pfam" id="PF12701">
    <property type="entry name" value="LSM14"/>
    <property type="match status" value="1"/>
</dbReference>
<feature type="compositionally biased region" description="Basic and acidic residues" evidence="2">
    <location>
        <begin position="215"/>
        <end position="226"/>
    </location>
</feature>
<feature type="region of interest" description="Disordered" evidence="2">
    <location>
        <begin position="210"/>
        <end position="351"/>
    </location>
</feature>
<evidence type="ECO:0000313" key="4">
    <source>
        <dbReference type="EMBL" id="GHJ88042.1"/>
    </source>
</evidence>
<dbReference type="Proteomes" id="UP000620104">
    <property type="component" value="Unassembled WGS sequence"/>
</dbReference>
<evidence type="ECO:0000256" key="1">
    <source>
        <dbReference type="PROSITE-ProRule" id="PRU00846"/>
    </source>
</evidence>
<feature type="compositionally biased region" description="Low complexity" evidence="2">
    <location>
        <begin position="244"/>
        <end position="253"/>
    </location>
</feature>
<evidence type="ECO:0000259" key="3">
    <source>
        <dbReference type="PROSITE" id="PS51513"/>
    </source>
</evidence>
<feature type="compositionally biased region" description="Low complexity" evidence="2">
    <location>
        <begin position="162"/>
        <end position="172"/>
    </location>
</feature>
<dbReference type="GO" id="GO:0034063">
    <property type="term" value="P:stress granule assembly"/>
    <property type="evidence" value="ECO:0007669"/>
    <property type="project" value="TreeGrafter"/>
</dbReference>
<proteinExistence type="predicted"/>
<dbReference type="SMART" id="SM01199">
    <property type="entry name" value="FDF"/>
    <property type="match status" value="1"/>
</dbReference>
<organism evidence="4 5">
    <name type="scientific">Naganishia liquefaciens</name>
    <dbReference type="NCBI Taxonomy" id="104408"/>
    <lineage>
        <taxon>Eukaryota</taxon>
        <taxon>Fungi</taxon>
        <taxon>Dikarya</taxon>
        <taxon>Basidiomycota</taxon>
        <taxon>Agaricomycotina</taxon>
        <taxon>Tremellomycetes</taxon>
        <taxon>Filobasidiales</taxon>
        <taxon>Filobasidiaceae</taxon>
        <taxon>Naganishia</taxon>
    </lineage>
</organism>
<dbReference type="GO" id="GO:0033962">
    <property type="term" value="P:P-body assembly"/>
    <property type="evidence" value="ECO:0007669"/>
    <property type="project" value="TreeGrafter"/>
</dbReference>
<dbReference type="AlphaFoldDB" id="A0A8H3TVT1"/>
<name>A0A8H3TVT1_9TREE</name>
<dbReference type="PANTHER" id="PTHR13586">
    <property type="entry name" value="SCD6 PROTEIN-RELATED"/>
    <property type="match status" value="1"/>
</dbReference>
<dbReference type="InterPro" id="IPR025761">
    <property type="entry name" value="FFD_box"/>
</dbReference>
<evidence type="ECO:0000313" key="5">
    <source>
        <dbReference type="Proteomes" id="UP000620104"/>
    </source>
</evidence>
<feature type="compositionally biased region" description="Pro residues" evidence="2">
    <location>
        <begin position="100"/>
        <end position="122"/>
    </location>
</feature>
<dbReference type="EMBL" id="BLZA01000028">
    <property type="protein sequence ID" value="GHJ88042.1"/>
    <property type="molecule type" value="Genomic_DNA"/>
</dbReference>
<reference evidence="4" key="1">
    <citation type="submission" date="2020-07" db="EMBL/GenBank/DDBJ databases">
        <title>Draft Genome Sequence of a Deep-Sea Yeast, Naganishia (Cryptococcus) liquefaciens strain N6.</title>
        <authorList>
            <person name="Han Y.W."/>
            <person name="Kajitani R."/>
            <person name="Morimoto H."/>
            <person name="Parhat M."/>
            <person name="Tsubouchi H."/>
            <person name="Bakenova O."/>
            <person name="Ogata M."/>
            <person name="Argunhan B."/>
            <person name="Aoki R."/>
            <person name="Kajiwara S."/>
            <person name="Itoh T."/>
            <person name="Iwasaki H."/>
        </authorList>
    </citation>
    <scope>NUCLEOTIDE SEQUENCE</scope>
    <source>
        <strain evidence="4">N6</strain>
    </source>
</reference>
<dbReference type="PROSITE" id="PS51513">
    <property type="entry name" value="FFD"/>
    <property type="match status" value="1"/>
</dbReference>
<accession>A0A8H3TVT1</accession>
<dbReference type="GO" id="GO:0000932">
    <property type="term" value="C:P-body"/>
    <property type="evidence" value="ECO:0007669"/>
    <property type="project" value="TreeGrafter"/>
</dbReference>
<dbReference type="SUPFAM" id="SSF50182">
    <property type="entry name" value="Sm-like ribonucleoproteins"/>
    <property type="match status" value="1"/>
</dbReference>
<comment type="caution">
    <text evidence="4">The sequence shown here is derived from an EMBL/GenBank/DDBJ whole genome shotgun (WGS) entry which is preliminary data.</text>
</comment>
<dbReference type="InterPro" id="IPR019050">
    <property type="entry name" value="FDF_dom"/>
</dbReference>
<sequence>MAEHLIGKKIILKSNSEIRYTGKLHAIDTVKNSISLVDVLSLGTEDRVTPGGYVPPANTIYPYVVFRAADVTDIAVIDEPVQDKPVLPHDNAILAQGAPPQAPPALEPSPPPAPPAIIPPEAPSIATAHSTTVERVQQDLAVPMRQPSGPAIIPFEELAAAGPSRGFAPRGRGAPRRGRGGRAPGAFSHAAEQEDLNQEFDFAGMNQRFAQLRSGEAEPEKEKEQPQEVPVEAEKPTAPAYNKSSSFFDSVSSNIQNPSSGRGRGPRHTNRPPMQDPFSGHHRPAEQGYMGAPPRPAPSRGNGRFSRRDEAALNEATFGEDAAEMRAGRGRARGGGGGGRRQARPNDGALQ</sequence>
<protein>
    <recommendedName>
        <fullName evidence="3">FFD box profile domain-containing protein</fullName>
    </recommendedName>
</protein>
<dbReference type="InterPro" id="IPR010920">
    <property type="entry name" value="LSM_dom_sf"/>
</dbReference>
<dbReference type="Gene3D" id="2.30.30.100">
    <property type="match status" value="1"/>
</dbReference>
<gene>
    <name evidence="4" type="ORF">NliqN6_4444</name>
</gene>
<dbReference type="GO" id="GO:0003729">
    <property type="term" value="F:mRNA binding"/>
    <property type="evidence" value="ECO:0007669"/>
    <property type="project" value="TreeGrafter"/>
</dbReference>
<dbReference type="OrthoDB" id="21539at2759"/>
<feature type="region of interest" description="Disordered" evidence="2">
    <location>
        <begin position="96"/>
        <end position="122"/>
    </location>
</feature>
<dbReference type="InterPro" id="IPR025609">
    <property type="entry name" value="Lsm14-like_N"/>
</dbReference>
<feature type="region of interest" description="Disordered" evidence="2">
    <location>
        <begin position="162"/>
        <end position="186"/>
    </location>
</feature>
<dbReference type="SMART" id="SM01271">
    <property type="entry name" value="LSM14"/>
    <property type="match status" value="1"/>
</dbReference>
<feature type="domain" description="FFD box profile" evidence="3">
    <location>
        <begin position="239"/>
        <end position="255"/>
    </location>
</feature>
<keyword evidence="5" id="KW-1185">Reference proteome</keyword>
<evidence type="ECO:0000256" key="2">
    <source>
        <dbReference type="SAM" id="MobiDB-lite"/>
    </source>
</evidence>